<gene>
    <name evidence="2" type="ORF">E0I61_10770</name>
</gene>
<feature type="transmembrane region" description="Helical" evidence="1">
    <location>
        <begin position="52"/>
        <end position="71"/>
    </location>
</feature>
<keyword evidence="1" id="KW-0812">Transmembrane</keyword>
<accession>A0ABY2DVN2</accession>
<keyword evidence="1" id="KW-0472">Membrane</keyword>
<evidence type="ECO:0000313" key="3">
    <source>
        <dbReference type="Proteomes" id="UP000294685"/>
    </source>
</evidence>
<dbReference type="EMBL" id="SMLH01000005">
    <property type="protein sequence ID" value="TDE28865.1"/>
    <property type="molecule type" value="Genomic_DNA"/>
</dbReference>
<evidence type="ECO:0000313" key="2">
    <source>
        <dbReference type="EMBL" id="TDE28865.1"/>
    </source>
</evidence>
<dbReference type="RefSeq" id="WP_131994481.1">
    <property type="nucleotide sequence ID" value="NZ_SMLH01000005.1"/>
</dbReference>
<keyword evidence="1" id="KW-1133">Transmembrane helix</keyword>
<sequence>MKSNTYINEESLQKFTSIIANKIHNGFIIIERNDTLPFAVLSKGRKEVDHTFNFFLFCVTLGLWSVAWIYLTYVSSKEKNIVIAIDEDGNTFEEKCYLE</sequence>
<evidence type="ECO:0000256" key="1">
    <source>
        <dbReference type="SAM" id="Phobius"/>
    </source>
</evidence>
<proteinExistence type="predicted"/>
<keyword evidence="3" id="KW-1185">Reference proteome</keyword>
<organism evidence="2 3">
    <name type="scientific">Flavobacterium ranwuense</name>
    <dbReference type="NCBI Taxonomy" id="2541725"/>
    <lineage>
        <taxon>Bacteria</taxon>
        <taxon>Pseudomonadati</taxon>
        <taxon>Bacteroidota</taxon>
        <taxon>Flavobacteriia</taxon>
        <taxon>Flavobacteriales</taxon>
        <taxon>Flavobacteriaceae</taxon>
        <taxon>Flavobacterium</taxon>
    </lineage>
</organism>
<protein>
    <submittedName>
        <fullName evidence="2">Uncharacterized protein</fullName>
    </submittedName>
</protein>
<dbReference type="Proteomes" id="UP000294685">
    <property type="component" value="Unassembled WGS sequence"/>
</dbReference>
<reference evidence="2 3" key="1">
    <citation type="submission" date="2019-03" db="EMBL/GenBank/DDBJ databases">
        <title>Novel species of Flavobacterium.</title>
        <authorList>
            <person name="Liu Q."/>
            <person name="Xin Y.-H."/>
        </authorList>
    </citation>
    <scope>NUCLEOTIDE SEQUENCE [LARGE SCALE GENOMIC DNA]</scope>
    <source>
        <strain evidence="2 3">LB2P22</strain>
    </source>
</reference>
<comment type="caution">
    <text evidence="2">The sequence shown here is derived from an EMBL/GenBank/DDBJ whole genome shotgun (WGS) entry which is preliminary data.</text>
</comment>
<name>A0ABY2DVN2_9FLAO</name>